<gene>
    <name evidence="3" type="ORF">DYB32_010579</name>
</gene>
<dbReference type="EMBL" id="QUSY01003569">
    <property type="protein sequence ID" value="RHY17054.1"/>
    <property type="molecule type" value="Genomic_DNA"/>
</dbReference>
<dbReference type="AlphaFoldDB" id="A0A3R6YW69"/>
<keyword evidence="4" id="KW-1185">Reference proteome</keyword>
<evidence type="ECO:0000256" key="1">
    <source>
        <dbReference type="SAM" id="MobiDB-lite"/>
    </source>
</evidence>
<organism evidence="3 4">
    <name type="scientific">Aphanomyces invadans</name>
    <dbReference type="NCBI Taxonomy" id="157072"/>
    <lineage>
        <taxon>Eukaryota</taxon>
        <taxon>Sar</taxon>
        <taxon>Stramenopiles</taxon>
        <taxon>Oomycota</taxon>
        <taxon>Saprolegniomycetes</taxon>
        <taxon>Saprolegniales</taxon>
        <taxon>Verrucalvaceae</taxon>
        <taxon>Aphanomyces</taxon>
    </lineage>
</organism>
<feature type="region of interest" description="Disordered" evidence="1">
    <location>
        <begin position="164"/>
        <end position="204"/>
    </location>
</feature>
<feature type="chain" id="PRO_5018557023" description="RxLR effector protein" evidence="2">
    <location>
        <begin position="27"/>
        <end position="204"/>
    </location>
</feature>
<name>A0A3R6YW69_9STRA</name>
<reference evidence="3 4" key="1">
    <citation type="submission" date="2018-08" db="EMBL/GenBank/DDBJ databases">
        <title>Aphanomyces genome sequencing and annotation.</title>
        <authorList>
            <person name="Minardi D."/>
            <person name="Oidtmann B."/>
            <person name="Van Der Giezen M."/>
            <person name="Studholme D.J."/>
        </authorList>
    </citation>
    <scope>NUCLEOTIDE SEQUENCE [LARGE SCALE GENOMIC DNA]</scope>
    <source>
        <strain evidence="3 4">NJM0002</strain>
    </source>
</reference>
<evidence type="ECO:0000313" key="4">
    <source>
        <dbReference type="Proteomes" id="UP000285060"/>
    </source>
</evidence>
<feature type="compositionally biased region" description="Basic and acidic residues" evidence="1">
    <location>
        <begin position="170"/>
        <end position="189"/>
    </location>
</feature>
<feature type="signal peptide" evidence="2">
    <location>
        <begin position="1"/>
        <end position="26"/>
    </location>
</feature>
<protein>
    <recommendedName>
        <fullName evidence="5">RxLR effector protein</fullName>
    </recommendedName>
</protein>
<evidence type="ECO:0000256" key="2">
    <source>
        <dbReference type="SAM" id="SignalP"/>
    </source>
</evidence>
<evidence type="ECO:0008006" key="5">
    <source>
        <dbReference type="Google" id="ProtNLM"/>
    </source>
</evidence>
<sequence>MATSVSRILLFALLCITLLLATPADARVAKALSSRHDPLARELRQVRSKSHVVVQSYDQVEPTRRSLRVQNRWKDAAAKYASKKVNQAANRAIGPLNKAVYTATATKHLAGAAASVMNAGAWAGKWIEKKADKRGNNAFVRAVGRAAGNGAVHMEVGRDRAREAQSLAAESEREAKGARDAVREGRDRMNNMLGRGKPRRRSGL</sequence>
<evidence type="ECO:0000313" key="3">
    <source>
        <dbReference type="EMBL" id="RHY17054.1"/>
    </source>
</evidence>
<accession>A0A3R6YW69</accession>
<comment type="caution">
    <text evidence="3">The sequence shown here is derived from an EMBL/GenBank/DDBJ whole genome shotgun (WGS) entry which is preliminary data.</text>
</comment>
<keyword evidence="2" id="KW-0732">Signal</keyword>
<dbReference type="Proteomes" id="UP000285060">
    <property type="component" value="Unassembled WGS sequence"/>
</dbReference>
<proteinExistence type="predicted"/>